<dbReference type="SUPFAM" id="SSF75304">
    <property type="entry name" value="Amidase signature (AS) enzymes"/>
    <property type="match status" value="1"/>
</dbReference>
<comment type="caution">
    <text evidence="3">The sequence shown here is derived from an EMBL/GenBank/DDBJ whole genome shotgun (WGS) entry which is preliminary data.</text>
</comment>
<sequence length="467" mass="48640">MAQPSLPATPLDDADALCRLSATELLALYEKRELSPVDVTRAALARAEVVQDRFNAFVRIDHETALAAAAESEARWHDGNPIGQLDGIPTTIKDIVYVKDSLAQYGSRSPGVTSPADAPSVALLRQAGAVFLGLTTTPEFGWKALTDGPLTGITRNPWNPDLTPGGSSGGAAVAAATGAGALHLGTDGGGSIRVPAAFTGIVGHKPTFSRVPAYPASAFGTVAHIGPMTRTVADAQLMLQVMSGRDLRDWFQNPLSFSPADAAPPTDLKGMIFGVWRTPPSGYVDPEIAAAFERALARLAAAGVELVPVDLPVDENLLDLFHRHWFAGAAARLSALSEADLANVDPGLRQIAAQGAEYSAVDLIKAHGRRAAFGAAFDMLLDGFDAIISPACSVLPFTAGEEVPLGSGLGRWTEWAGFSYPVNLAQAPAAIIRSEILPNGLPVGLQVIGPRGEDGDVLSIAAAIEAL</sequence>
<dbReference type="Gene3D" id="3.90.1300.10">
    <property type="entry name" value="Amidase signature (AS) domain"/>
    <property type="match status" value="1"/>
</dbReference>
<dbReference type="EMBL" id="JAESVB010000003">
    <property type="protein sequence ID" value="MCB8875380.1"/>
    <property type="molecule type" value="Genomic_DNA"/>
</dbReference>
<dbReference type="PANTHER" id="PTHR11895">
    <property type="entry name" value="TRANSAMIDASE"/>
    <property type="match status" value="1"/>
</dbReference>
<evidence type="ECO:0000256" key="1">
    <source>
        <dbReference type="ARBA" id="ARBA00009199"/>
    </source>
</evidence>
<dbReference type="NCBIfam" id="NF004815">
    <property type="entry name" value="PRK06169.1"/>
    <property type="match status" value="1"/>
</dbReference>
<gene>
    <name evidence="3" type="ORF">ASILVAE211_09330</name>
</gene>
<protein>
    <submittedName>
        <fullName evidence="3">Amidase</fullName>
        <ecNumber evidence="3">3.5.1.4</ecNumber>
    </submittedName>
</protein>
<evidence type="ECO:0000313" key="3">
    <source>
        <dbReference type="EMBL" id="MCB8875380.1"/>
    </source>
</evidence>
<comment type="similarity">
    <text evidence="1">Belongs to the amidase family.</text>
</comment>
<dbReference type="Proteomes" id="UP000708298">
    <property type="component" value="Unassembled WGS sequence"/>
</dbReference>
<dbReference type="GO" id="GO:0004040">
    <property type="term" value="F:amidase activity"/>
    <property type="evidence" value="ECO:0007669"/>
    <property type="project" value="UniProtKB-EC"/>
</dbReference>
<dbReference type="PANTHER" id="PTHR11895:SF7">
    <property type="entry name" value="GLUTAMYL-TRNA(GLN) AMIDOTRANSFERASE SUBUNIT A, MITOCHONDRIAL"/>
    <property type="match status" value="1"/>
</dbReference>
<proteinExistence type="inferred from homology"/>
<keyword evidence="3" id="KW-0378">Hydrolase</keyword>
<dbReference type="RefSeq" id="WP_227321034.1">
    <property type="nucleotide sequence ID" value="NZ_JAESVB010000003.1"/>
</dbReference>
<dbReference type="AlphaFoldDB" id="A0A963YQZ4"/>
<accession>A0A963YQZ4</accession>
<reference evidence="3" key="2">
    <citation type="submission" date="2021-01" db="EMBL/GenBank/DDBJ databases">
        <authorList>
            <person name="Mieszkin S."/>
            <person name="Pouder E."/>
            <person name="Alain K."/>
        </authorList>
    </citation>
    <scope>NUCLEOTIDE SEQUENCE</scope>
    <source>
        <strain evidence="3">HW T2.11</strain>
    </source>
</reference>
<dbReference type="InterPro" id="IPR023631">
    <property type="entry name" value="Amidase_dom"/>
</dbReference>
<evidence type="ECO:0000259" key="2">
    <source>
        <dbReference type="Pfam" id="PF01425"/>
    </source>
</evidence>
<organism evidence="3 4">
    <name type="scientific">Acidisoma silvae</name>
    <dbReference type="NCBI Taxonomy" id="2802396"/>
    <lineage>
        <taxon>Bacteria</taxon>
        <taxon>Pseudomonadati</taxon>
        <taxon>Pseudomonadota</taxon>
        <taxon>Alphaproteobacteria</taxon>
        <taxon>Acetobacterales</taxon>
        <taxon>Acidocellaceae</taxon>
        <taxon>Acidisoma</taxon>
    </lineage>
</organism>
<dbReference type="InterPro" id="IPR000120">
    <property type="entry name" value="Amidase"/>
</dbReference>
<feature type="domain" description="Amidase" evidence="2">
    <location>
        <begin position="38"/>
        <end position="458"/>
    </location>
</feature>
<name>A0A963YQZ4_9PROT</name>
<reference evidence="3" key="1">
    <citation type="journal article" date="2021" name="Microorganisms">
        <title>Acidisoma silvae sp. nov. and Acidisomacellulosilytica sp. nov., Two Acidophilic Bacteria Isolated from Decaying Wood, Hydrolyzing Cellulose and Producing Poly-3-hydroxybutyrate.</title>
        <authorList>
            <person name="Mieszkin S."/>
            <person name="Pouder E."/>
            <person name="Uroz S."/>
            <person name="Simon-Colin C."/>
            <person name="Alain K."/>
        </authorList>
    </citation>
    <scope>NUCLEOTIDE SEQUENCE</scope>
    <source>
        <strain evidence="3">HW T2.11</strain>
    </source>
</reference>
<dbReference type="Pfam" id="PF01425">
    <property type="entry name" value="Amidase"/>
    <property type="match status" value="1"/>
</dbReference>
<keyword evidence="4" id="KW-1185">Reference proteome</keyword>
<dbReference type="EC" id="3.5.1.4" evidence="3"/>
<evidence type="ECO:0000313" key="4">
    <source>
        <dbReference type="Proteomes" id="UP000708298"/>
    </source>
</evidence>
<dbReference type="InterPro" id="IPR036928">
    <property type="entry name" value="AS_sf"/>
</dbReference>